<feature type="region of interest" description="Disordered" evidence="2">
    <location>
        <begin position="126"/>
        <end position="163"/>
    </location>
</feature>
<keyword evidence="1" id="KW-0175">Coiled coil</keyword>
<feature type="compositionally biased region" description="Low complexity" evidence="2">
    <location>
        <begin position="282"/>
        <end position="294"/>
    </location>
</feature>
<reference evidence="3" key="1">
    <citation type="submission" date="2020-06" db="EMBL/GenBank/DDBJ databases">
        <title>Draft genome of Bugula neritina, a colonial animal packing powerful symbionts and potential medicines.</title>
        <authorList>
            <person name="Rayko M."/>
        </authorList>
    </citation>
    <scope>NUCLEOTIDE SEQUENCE [LARGE SCALE GENOMIC DNA]</scope>
    <source>
        <strain evidence="3">Kwan_BN1</strain>
    </source>
</reference>
<gene>
    <name evidence="3" type="ORF">EB796_016249</name>
</gene>
<protein>
    <submittedName>
        <fullName evidence="3">Uncharacterized protein</fullName>
    </submittedName>
</protein>
<dbReference type="AlphaFoldDB" id="A0A7J7JGI0"/>
<keyword evidence="4" id="KW-1185">Reference proteome</keyword>
<evidence type="ECO:0000256" key="2">
    <source>
        <dbReference type="SAM" id="MobiDB-lite"/>
    </source>
</evidence>
<dbReference type="OrthoDB" id="6144889at2759"/>
<evidence type="ECO:0000313" key="4">
    <source>
        <dbReference type="Proteomes" id="UP000593567"/>
    </source>
</evidence>
<dbReference type="Proteomes" id="UP000593567">
    <property type="component" value="Unassembled WGS sequence"/>
</dbReference>
<organism evidence="3 4">
    <name type="scientific">Bugula neritina</name>
    <name type="common">Brown bryozoan</name>
    <name type="synonym">Sertularia neritina</name>
    <dbReference type="NCBI Taxonomy" id="10212"/>
    <lineage>
        <taxon>Eukaryota</taxon>
        <taxon>Metazoa</taxon>
        <taxon>Spiralia</taxon>
        <taxon>Lophotrochozoa</taxon>
        <taxon>Bryozoa</taxon>
        <taxon>Gymnolaemata</taxon>
        <taxon>Cheilostomatida</taxon>
        <taxon>Flustrina</taxon>
        <taxon>Buguloidea</taxon>
        <taxon>Bugulidae</taxon>
        <taxon>Bugula</taxon>
    </lineage>
</organism>
<feature type="compositionally biased region" description="Polar residues" evidence="2">
    <location>
        <begin position="574"/>
        <end position="626"/>
    </location>
</feature>
<dbReference type="EMBL" id="VXIV02002459">
    <property type="protein sequence ID" value="KAF6025442.1"/>
    <property type="molecule type" value="Genomic_DNA"/>
</dbReference>
<evidence type="ECO:0000313" key="3">
    <source>
        <dbReference type="EMBL" id="KAF6025442.1"/>
    </source>
</evidence>
<accession>A0A7J7JGI0</accession>
<feature type="compositionally biased region" description="Basic and acidic residues" evidence="2">
    <location>
        <begin position="201"/>
        <end position="220"/>
    </location>
</feature>
<feature type="region of interest" description="Disordered" evidence="2">
    <location>
        <begin position="557"/>
        <end position="653"/>
    </location>
</feature>
<feature type="region of interest" description="Disordered" evidence="2">
    <location>
        <begin position="195"/>
        <end position="301"/>
    </location>
</feature>
<feature type="coiled-coil region" evidence="1">
    <location>
        <begin position="397"/>
        <end position="435"/>
    </location>
</feature>
<feature type="compositionally biased region" description="Polar residues" evidence="2">
    <location>
        <begin position="129"/>
        <end position="161"/>
    </location>
</feature>
<proteinExistence type="predicted"/>
<name>A0A7J7JGI0_BUGNE</name>
<comment type="caution">
    <text evidence="3">The sequence shown here is derived from an EMBL/GenBank/DDBJ whole genome shotgun (WGS) entry which is preliminary data.</text>
</comment>
<evidence type="ECO:0000256" key="1">
    <source>
        <dbReference type="SAM" id="Coils"/>
    </source>
</evidence>
<sequence>MMLQVQPQFRLSHTKAGLKLKPIPGNKIRLPNFNNEGYANPELWTRDNFTRGRKLSSIQSQRSRVFARQDERFPKLYNQSSTLNRVFNGEGRYSEPLKNVSEARQQANKLFSAPHSVAKVAENFPRLQNPEQSLNKHSQRSVISKDPSNYQRSEGSPTTKFLGSHIAGMSSKKQGSHSLSKGKMATGWAEVRASQTIPNLRDSHEVDKSPRDHCLSEKTTGDVSDTTSDKPNKKVISPSNHKSSKENLARKALPDKDSSEGVDRPVPKKHHTSRQTTITTKSKLSSGYSSMSSESRADDNTKLKHSVFKSPNQHESAIKNGEKVKEIANIYNSKVKVEGNSQTVGATILEQQHMLTKNEAKMYRHLKSAYKKTAEFERERRKDMFLRKLQDVQIDAALQHNKELQIKQMKKEQAKKRQQEQLANIRNKFEKERLKRYKSQYITKNFLNYERMDRREYGLPEHNMKKTEYQAKLKRTGGTKITALDFIKREVKLKKNYVKLFSEPAPVPSAHKKEPKMDGKDQVTVDVFDAHGNPMKSKKINVKSEIEKAKSIIKDVEKDEDLDDSLEGKDPRTNQKIPNTLKPSTNTELSQNKNVSTSRSAKLESTQSKAVPTSKASTSSKGSQINKRVKDEEHTSNTAPTTETTQTIKPSARESIAKLEVSNKLDIAGSVNSSTTNILPDSKKAPDVISVSSRISVITEESETGDDFYEQIMAKYGIELSDDDD</sequence>
<feature type="compositionally biased region" description="Polar residues" evidence="2">
    <location>
        <begin position="636"/>
        <end position="649"/>
    </location>
</feature>
<feature type="compositionally biased region" description="Basic and acidic residues" evidence="2">
    <location>
        <begin position="243"/>
        <end position="266"/>
    </location>
</feature>